<evidence type="ECO:0000313" key="2">
    <source>
        <dbReference type="EMBL" id="KAG0459178.1"/>
    </source>
</evidence>
<comment type="caution">
    <text evidence="2">The sequence shown here is derived from an EMBL/GenBank/DDBJ whole genome shotgun (WGS) entry which is preliminary data.</text>
</comment>
<sequence length="160" mass="17201">MEQQQRRSSALHDLHDPGTVQPRPPLLPGSPGLLVGELVDYPWSPWRRPAKSFLHVSNDCFSLLSSFSGSRLACAWPDLTSTRNFGVVGEDLRPLLEFVGQTIDDVEARVGVPGGEAESGRGPLGPVLVARAMPAEVHGGVGATLRVVYGEAFFATERLS</sequence>
<gene>
    <name evidence="2" type="ORF">HPP92_022306</name>
</gene>
<protein>
    <submittedName>
        <fullName evidence="2">Uncharacterized protein</fullName>
    </submittedName>
</protein>
<dbReference type="AlphaFoldDB" id="A0A835PUI2"/>
<accession>A0A835PUI2</accession>
<name>A0A835PUI2_VANPL</name>
<evidence type="ECO:0000256" key="1">
    <source>
        <dbReference type="SAM" id="MobiDB-lite"/>
    </source>
</evidence>
<dbReference type="EMBL" id="JADCNM010000012">
    <property type="protein sequence ID" value="KAG0459178.1"/>
    <property type="molecule type" value="Genomic_DNA"/>
</dbReference>
<feature type="region of interest" description="Disordered" evidence="1">
    <location>
        <begin position="1"/>
        <end position="28"/>
    </location>
</feature>
<proteinExistence type="predicted"/>
<dbReference type="Proteomes" id="UP000639772">
    <property type="component" value="Chromosome 12"/>
</dbReference>
<reference evidence="2 3" key="1">
    <citation type="journal article" date="2020" name="Nat. Food">
        <title>A phased Vanilla planifolia genome enables genetic improvement of flavour and production.</title>
        <authorList>
            <person name="Hasing T."/>
            <person name="Tang H."/>
            <person name="Brym M."/>
            <person name="Khazi F."/>
            <person name="Huang T."/>
            <person name="Chambers A.H."/>
        </authorList>
    </citation>
    <scope>NUCLEOTIDE SEQUENCE [LARGE SCALE GENOMIC DNA]</scope>
    <source>
        <tissue evidence="2">Leaf</tissue>
    </source>
</reference>
<evidence type="ECO:0000313" key="3">
    <source>
        <dbReference type="Proteomes" id="UP000639772"/>
    </source>
</evidence>
<organism evidence="2 3">
    <name type="scientific">Vanilla planifolia</name>
    <name type="common">Vanilla</name>
    <dbReference type="NCBI Taxonomy" id="51239"/>
    <lineage>
        <taxon>Eukaryota</taxon>
        <taxon>Viridiplantae</taxon>
        <taxon>Streptophyta</taxon>
        <taxon>Embryophyta</taxon>
        <taxon>Tracheophyta</taxon>
        <taxon>Spermatophyta</taxon>
        <taxon>Magnoliopsida</taxon>
        <taxon>Liliopsida</taxon>
        <taxon>Asparagales</taxon>
        <taxon>Orchidaceae</taxon>
        <taxon>Vanilloideae</taxon>
        <taxon>Vanilleae</taxon>
        <taxon>Vanilla</taxon>
    </lineage>
</organism>